<dbReference type="InterPro" id="IPR019410">
    <property type="entry name" value="Methyltransf_16"/>
</dbReference>
<comment type="similarity">
    <text evidence="9">Belongs to the methyltransferase superfamily. METTL18 family.</text>
</comment>
<evidence type="ECO:0000313" key="11">
    <source>
        <dbReference type="EMBL" id="KAJ2900298.1"/>
    </source>
</evidence>
<dbReference type="Proteomes" id="UP001201980">
    <property type="component" value="Unassembled WGS sequence"/>
</dbReference>
<feature type="region of interest" description="Disordered" evidence="10">
    <location>
        <begin position="1"/>
        <end position="35"/>
    </location>
</feature>
<dbReference type="GO" id="GO:0018064">
    <property type="term" value="F:protein-L-histidine N-tele-methyltransferase activity"/>
    <property type="evidence" value="ECO:0007669"/>
    <property type="project" value="UniProtKB-EC"/>
</dbReference>
<dbReference type="EC" id="2.1.1.85" evidence="3"/>
<reference evidence="11" key="1">
    <citation type="submission" date="2022-07" db="EMBL/GenBank/DDBJ databases">
        <title>Draft genome sequence of Zalerion maritima ATCC 34329, a (micro)plastics degrading marine fungus.</title>
        <authorList>
            <person name="Paco A."/>
            <person name="Goncalves M.F.M."/>
            <person name="Rocha-Santos T.A.P."/>
            <person name="Alves A."/>
        </authorList>
    </citation>
    <scope>NUCLEOTIDE SEQUENCE</scope>
    <source>
        <strain evidence="11">ATCC 34329</strain>
    </source>
</reference>
<evidence type="ECO:0000256" key="4">
    <source>
        <dbReference type="ARBA" id="ARBA00022490"/>
    </source>
</evidence>
<proteinExistence type="inferred from homology"/>
<keyword evidence="8" id="KW-0539">Nucleus</keyword>
<evidence type="ECO:0000256" key="8">
    <source>
        <dbReference type="ARBA" id="ARBA00023242"/>
    </source>
</evidence>
<dbReference type="PANTHER" id="PTHR14614">
    <property type="entry name" value="HEPATOCELLULAR CARCINOMA-ASSOCIATED ANTIGEN"/>
    <property type="match status" value="1"/>
</dbReference>
<name>A0AAD5WQS6_9PEZI</name>
<sequence length="367" mass="40028">MSGFTFSFGGDDIEDEEAGTSPQVESRPVAAERPSLKSAGAFPVAGKPQLPALHHGLDHMFSQLPPKVAYDLLDAGEGLYLPRRELWDVKVQVMAEQDVDAEMEPGLGTHDVKTGVYEGGFKSWESSVDLVKELKQMDLSASCLGKNTSLRVTELGCGTALPSLALFQEVVSSPIMRGNVPLLLTVADYNPTVLQLVTLPNFILTWALVAHHESSLVQQALDVEGKELELSEDILGAFRDFLSSNKIFLSFVSGGWSNEFVEVLYTTATMSQRTSGDTALLLGAETIYSPLALETFTETMMSILREERMKNLDGKTIAVVGAKRHYFGVGGSLDDFIDKARESGCSVDWLREEGQGVRRGVVMCQLQ</sequence>
<dbReference type="PANTHER" id="PTHR14614:SF39">
    <property type="entry name" value="HISTIDINE PROTEIN METHYLTRANSFERASE 1 HOMOLOG"/>
    <property type="match status" value="1"/>
</dbReference>
<evidence type="ECO:0000256" key="5">
    <source>
        <dbReference type="ARBA" id="ARBA00022603"/>
    </source>
</evidence>
<evidence type="ECO:0000256" key="1">
    <source>
        <dbReference type="ARBA" id="ARBA00004123"/>
    </source>
</evidence>
<dbReference type="InterPro" id="IPR029063">
    <property type="entry name" value="SAM-dependent_MTases_sf"/>
</dbReference>
<evidence type="ECO:0000256" key="6">
    <source>
        <dbReference type="ARBA" id="ARBA00022679"/>
    </source>
</evidence>
<keyword evidence="12" id="KW-1185">Reference proteome</keyword>
<dbReference type="AlphaFoldDB" id="A0AAD5WQS6"/>
<evidence type="ECO:0000256" key="10">
    <source>
        <dbReference type="SAM" id="MobiDB-lite"/>
    </source>
</evidence>
<evidence type="ECO:0000313" key="12">
    <source>
        <dbReference type="Proteomes" id="UP001201980"/>
    </source>
</evidence>
<evidence type="ECO:0000256" key="2">
    <source>
        <dbReference type="ARBA" id="ARBA00004496"/>
    </source>
</evidence>
<comment type="subcellular location">
    <subcellularLocation>
        <location evidence="2">Cytoplasm</location>
    </subcellularLocation>
    <subcellularLocation>
        <location evidence="1">Nucleus</location>
    </subcellularLocation>
</comment>
<organism evidence="11 12">
    <name type="scientific">Zalerion maritima</name>
    <dbReference type="NCBI Taxonomy" id="339359"/>
    <lineage>
        <taxon>Eukaryota</taxon>
        <taxon>Fungi</taxon>
        <taxon>Dikarya</taxon>
        <taxon>Ascomycota</taxon>
        <taxon>Pezizomycotina</taxon>
        <taxon>Sordariomycetes</taxon>
        <taxon>Lulworthiomycetidae</taxon>
        <taxon>Lulworthiales</taxon>
        <taxon>Lulworthiaceae</taxon>
        <taxon>Zalerion</taxon>
    </lineage>
</organism>
<evidence type="ECO:0000256" key="7">
    <source>
        <dbReference type="ARBA" id="ARBA00022691"/>
    </source>
</evidence>
<comment type="caution">
    <text evidence="11">The sequence shown here is derived from an EMBL/GenBank/DDBJ whole genome shotgun (WGS) entry which is preliminary data.</text>
</comment>
<protein>
    <recommendedName>
        <fullName evidence="3">protein-histidine N-methyltransferase</fullName>
        <ecNumber evidence="3">2.1.1.85</ecNumber>
    </recommendedName>
</protein>
<dbReference type="GO" id="GO:0032259">
    <property type="term" value="P:methylation"/>
    <property type="evidence" value="ECO:0007669"/>
    <property type="project" value="UniProtKB-KW"/>
</dbReference>
<dbReference type="GO" id="GO:0005634">
    <property type="term" value="C:nucleus"/>
    <property type="evidence" value="ECO:0007669"/>
    <property type="project" value="UniProtKB-SubCell"/>
</dbReference>
<keyword evidence="6" id="KW-0808">Transferase</keyword>
<accession>A0AAD5WQS6</accession>
<gene>
    <name evidence="11" type="ORF">MKZ38_002516</name>
</gene>
<evidence type="ECO:0000256" key="9">
    <source>
        <dbReference type="ARBA" id="ARBA00038126"/>
    </source>
</evidence>
<dbReference type="Gene3D" id="3.40.50.150">
    <property type="entry name" value="Vaccinia Virus protein VP39"/>
    <property type="match status" value="1"/>
</dbReference>
<keyword evidence="7" id="KW-0949">S-adenosyl-L-methionine</keyword>
<dbReference type="GO" id="GO:0005737">
    <property type="term" value="C:cytoplasm"/>
    <property type="evidence" value="ECO:0007669"/>
    <property type="project" value="UniProtKB-SubCell"/>
</dbReference>
<dbReference type="EMBL" id="JAKWBI020000175">
    <property type="protein sequence ID" value="KAJ2900298.1"/>
    <property type="molecule type" value="Genomic_DNA"/>
</dbReference>
<keyword evidence="4" id="KW-0963">Cytoplasm</keyword>
<keyword evidence="5" id="KW-0489">Methyltransferase</keyword>
<evidence type="ECO:0000256" key="3">
    <source>
        <dbReference type="ARBA" id="ARBA00012533"/>
    </source>
</evidence>